<feature type="active site" description="Nucleophile" evidence="6">
    <location>
        <position position="386"/>
    </location>
</feature>
<gene>
    <name evidence="9" type="ORF">ICHIAU1_21100</name>
</gene>
<dbReference type="InterPro" id="IPR049560">
    <property type="entry name" value="MeTrfase_RsmB-F_NOP2_cat"/>
</dbReference>
<evidence type="ECO:0000256" key="7">
    <source>
        <dbReference type="SAM" id="MobiDB-lite"/>
    </source>
</evidence>
<dbReference type="AlphaFoldDB" id="A0A7R6QYK2"/>
<dbReference type="InterPro" id="IPR001678">
    <property type="entry name" value="MeTrfase_RsmB-F_NOP2_dom"/>
</dbReference>
<feature type="domain" description="SAM-dependent MTase RsmB/NOP-type" evidence="8">
    <location>
        <begin position="172"/>
        <end position="458"/>
    </location>
</feature>
<evidence type="ECO:0000313" key="10">
    <source>
        <dbReference type="Proteomes" id="UP000463961"/>
    </source>
</evidence>
<organism evidence="9 10">
    <name type="scientific">Fluviibacter phosphoraccumulans</name>
    <dbReference type="NCBI Taxonomy" id="1751046"/>
    <lineage>
        <taxon>Bacteria</taxon>
        <taxon>Pseudomonadati</taxon>
        <taxon>Pseudomonadota</taxon>
        <taxon>Betaproteobacteria</taxon>
        <taxon>Rhodocyclales</taxon>
        <taxon>Fluviibacteraceae</taxon>
        <taxon>Fluviibacter</taxon>
    </lineage>
</organism>
<comment type="caution">
    <text evidence="6">Lacks conserved residue(s) required for the propagation of feature annotation.</text>
</comment>
<dbReference type="EMBL" id="AP022345">
    <property type="protein sequence ID" value="BBU69827.1"/>
    <property type="molecule type" value="Genomic_DNA"/>
</dbReference>
<evidence type="ECO:0000259" key="8">
    <source>
        <dbReference type="PROSITE" id="PS51686"/>
    </source>
</evidence>
<evidence type="ECO:0000256" key="6">
    <source>
        <dbReference type="PROSITE-ProRule" id="PRU01023"/>
    </source>
</evidence>
<keyword evidence="4 6" id="KW-0949">S-adenosyl-L-methionine</keyword>
<comment type="similarity">
    <text evidence="1 6">Belongs to the class I-like SAM-binding methyltransferase superfamily. RsmB/NOP family.</text>
</comment>
<dbReference type="GO" id="GO:0008173">
    <property type="term" value="F:RNA methyltransferase activity"/>
    <property type="evidence" value="ECO:0007669"/>
    <property type="project" value="InterPro"/>
</dbReference>
<evidence type="ECO:0000313" key="9">
    <source>
        <dbReference type="EMBL" id="BBU69827.1"/>
    </source>
</evidence>
<dbReference type="GO" id="GO:0003723">
    <property type="term" value="F:RNA binding"/>
    <property type="evidence" value="ECO:0007669"/>
    <property type="project" value="UniProtKB-UniRule"/>
</dbReference>
<dbReference type="InterPro" id="IPR023267">
    <property type="entry name" value="RCMT"/>
</dbReference>
<dbReference type="Proteomes" id="UP000463961">
    <property type="component" value="Chromosome"/>
</dbReference>
<evidence type="ECO:0000256" key="2">
    <source>
        <dbReference type="ARBA" id="ARBA00022603"/>
    </source>
</evidence>
<evidence type="ECO:0000256" key="3">
    <source>
        <dbReference type="ARBA" id="ARBA00022679"/>
    </source>
</evidence>
<accession>A0A7R6QYK2</accession>
<dbReference type="Gene3D" id="3.40.50.150">
    <property type="entry name" value="Vaccinia Virus protein VP39"/>
    <property type="match status" value="1"/>
</dbReference>
<feature type="binding site" evidence="6">
    <location>
        <position position="286"/>
    </location>
    <ligand>
        <name>S-adenosyl-L-methionine</name>
        <dbReference type="ChEBI" id="CHEBI:59789"/>
    </ligand>
</feature>
<proteinExistence type="inferred from homology"/>
<dbReference type="PANTHER" id="PTHR22807">
    <property type="entry name" value="NOP2 YEAST -RELATED NOL1/NOP2/FMU SUN DOMAIN-CONTAINING"/>
    <property type="match status" value="1"/>
</dbReference>
<dbReference type="PANTHER" id="PTHR22807:SF53">
    <property type="entry name" value="RIBOSOMAL RNA SMALL SUBUNIT METHYLTRANSFERASE B-RELATED"/>
    <property type="match status" value="1"/>
</dbReference>
<feature type="region of interest" description="Disordered" evidence="7">
    <location>
        <begin position="1"/>
        <end position="26"/>
    </location>
</feature>
<dbReference type="RefSeq" id="WP_162049499.1">
    <property type="nucleotide sequence ID" value="NZ_AP022345.1"/>
</dbReference>
<keyword evidence="10" id="KW-1185">Reference proteome</keyword>
<dbReference type="PROSITE" id="PS01153">
    <property type="entry name" value="NOL1_NOP2_SUN"/>
    <property type="match status" value="1"/>
</dbReference>
<sequence length="459" mass="50280">MSKKKVAPSRKPAPLKQASGEPKSPAELALPRPFVAQAISLMAEVLKFERPADSVLSYHFKNHREMGHADRGRIAELVYGILRHLRSLRDVVARSEPPSPSEARYLVLAALVRLQGKNLREIEHLIKGEDTEWFGRLKAAGQDKGTSAIRHEFPDWLETALSAMPADELDTLARSLLVPAPLDLRINPLHARRPEILAQLEKHGIAAKETPFSPWGMRLEGKPAIQRHPAFVKGDMEVQDEGSQLLAALVAPKRGEMVLDFCAGAGGKTLLMGALMKNTGRLYAADISEKRLAKLGPRVARAGLSNVQTIRLAHERDDRIQRLAGKFDRVLVDAPCSGTGTLRRNPDLKWRQGEAHIAELTELQAKILEAAAPLVRPGGVLVYATCSLLPQENTLIQQAFSDAHPEFEVVDPVAQLAAVGIELPADALIAGPTNLPGLQLLPHRHGTDGFFAAIWRKKI</sequence>
<dbReference type="InterPro" id="IPR054728">
    <property type="entry name" value="RsmB-like_ferredoxin"/>
</dbReference>
<dbReference type="SUPFAM" id="SSF53335">
    <property type="entry name" value="S-adenosyl-L-methionine-dependent methyltransferases"/>
    <property type="match status" value="1"/>
</dbReference>
<dbReference type="Pfam" id="PF22458">
    <property type="entry name" value="RsmF-B_ferredox"/>
    <property type="match status" value="1"/>
</dbReference>
<keyword evidence="3 6" id="KW-0808">Transferase</keyword>
<name>A0A7R6QYK2_9RHOO</name>
<reference evidence="10" key="1">
    <citation type="submission" date="2020-01" db="EMBL/GenBank/DDBJ databases">
        <title>Phosphoaccumulans saitamaens gen. nov., sp. nov., a polyphosphate accumulating bacterium isolated from surface river water.</title>
        <authorList>
            <person name="Watanabe K."/>
            <person name="Suda W."/>
        </authorList>
    </citation>
    <scope>NUCLEOTIDE SEQUENCE [LARGE SCALE GENOMIC DNA]</scope>
    <source>
        <strain evidence="10">ICHIAU1</strain>
    </source>
</reference>
<dbReference type="InterPro" id="IPR029063">
    <property type="entry name" value="SAM-dependent_MTases_sf"/>
</dbReference>
<evidence type="ECO:0000256" key="5">
    <source>
        <dbReference type="ARBA" id="ARBA00022884"/>
    </source>
</evidence>
<dbReference type="CDD" id="cd02440">
    <property type="entry name" value="AdoMet_MTases"/>
    <property type="match status" value="1"/>
</dbReference>
<dbReference type="GO" id="GO:0001510">
    <property type="term" value="P:RNA methylation"/>
    <property type="evidence" value="ECO:0007669"/>
    <property type="project" value="InterPro"/>
</dbReference>
<keyword evidence="2 6" id="KW-0489">Methyltransferase</keyword>
<dbReference type="InterPro" id="IPR018314">
    <property type="entry name" value="RsmB/NOL1/NOP2-like_CS"/>
</dbReference>
<dbReference type="PRINTS" id="PR02008">
    <property type="entry name" value="RCMTFAMILY"/>
</dbReference>
<keyword evidence="5 6" id="KW-0694">RNA-binding</keyword>
<evidence type="ECO:0000256" key="1">
    <source>
        <dbReference type="ARBA" id="ARBA00007494"/>
    </source>
</evidence>
<dbReference type="Pfam" id="PF01189">
    <property type="entry name" value="Methyltr_RsmB-F"/>
    <property type="match status" value="1"/>
</dbReference>
<dbReference type="OrthoDB" id="9810297at2"/>
<evidence type="ECO:0000256" key="4">
    <source>
        <dbReference type="ARBA" id="ARBA00022691"/>
    </source>
</evidence>
<protein>
    <submittedName>
        <fullName evidence="9">SAM-dependent methyltransferase</fullName>
    </submittedName>
</protein>
<dbReference type="PROSITE" id="PS51686">
    <property type="entry name" value="SAM_MT_RSMB_NOP"/>
    <property type="match status" value="1"/>
</dbReference>
<feature type="binding site" evidence="6">
    <location>
        <position position="333"/>
    </location>
    <ligand>
        <name>S-adenosyl-L-methionine</name>
        <dbReference type="ChEBI" id="CHEBI:59789"/>
    </ligand>
</feature>